<dbReference type="OrthoDB" id="9790710at2"/>
<comment type="caution">
    <text evidence="4">The sequence shown here is derived from an EMBL/GenBank/DDBJ whole genome shotgun (WGS) entry which is preliminary data.</text>
</comment>
<dbReference type="PANTHER" id="PTHR12526">
    <property type="entry name" value="GLYCOSYLTRANSFERASE"/>
    <property type="match status" value="1"/>
</dbReference>
<organism evidence="4 5">
    <name type="scientific">Roseovarius spongiae</name>
    <dbReference type="NCBI Taxonomy" id="2320272"/>
    <lineage>
        <taxon>Bacteria</taxon>
        <taxon>Pseudomonadati</taxon>
        <taxon>Pseudomonadota</taxon>
        <taxon>Alphaproteobacteria</taxon>
        <taxon>Rhodobacterales</taxon>
        <taxon>Roseobacteraceae</taxon>
        <taxon>Roseovarius</taxon>
    </lineage>
</organism>
<dbReference type="PANTHER" id="PTHR12526:SF629">
    <property type="entry name" value="TEICHURONIC ACID BIOSYNTHESIS GLYCOSYLTRANSFERASE TUAH-RELATED"/>
    <property type="match status" value="1"/>
</dbReference>
<feature type="domain" description="Glycosyltransferase subfamily 4-like N-terminal" evidence="3">
    <location>
        <begin position="32"/>
        <end position="159"/>
    </location>
</feature>
<dbReference type="GO" id="GO:0016757">
    <property type="term" value="F:glycosyltransferase activity"/>
    <property type="evidence" value="ECO:0007669"/>
    <property type="project" value="UniProtKB-KW"/>
</dbReference>
<proteinExistence type="predicted"/>
<keyword evidence="1" id="KW-0328">Glycosyltransferase</keyword>
<evidence type="ECO:0000259" key="3">
    <source>
        <dbReference type="Pfam" id="PF13439"/>
    </source>
</evidence>
<dbReference type="AlphaFoldDB" id="A0A3A8AQ78"/>
<evidence type="ECO:0000256" key="1">
    <source>
        <dbReference type="ARBA" id="ARBA00022676"/>
    </source>
</evidence>
<keyword evidence="2 4" id="KW-0808">Transferase</keyword>
<dbReference type="RefSeq" id="WP_121169064.1">
    <property type="nucleotide sequence ID" value="NZ_RAPE01000008.1"/>
</dbReference>
<dbReference type="EMBL" id="RAPE01000008">
    <property type="protein sequence ID" value="RKF12422.1"/>
    <property type="molecule type" value="Genomic_DNA"/>
</dbReference>
<gene>
    <name evidence="4" type="ORF">D6850_18305</name>
</gene>
<dbReference type="Gene3D" id="3.40.50.2000">
    <property type="entry name" value="Glycogen Phosphorylase B"/>
    <property type="match status" value="2"/>
</dbReference>
<keyword evidence="5" id="KW-1185">Reference proteome</keyword>
<dbReference type="CDD" id="cd03801">
    <property type="entry name" value="GT4_PimA-like"/>
    <property type="match status" value="1"/>
</dbReference>
<name>A0A3A8AQ78_9RHOB</name>
<evidence type="ECO:0000256" key="2">
    <source>
        <dbReference type="ARBA" id="ARBA00022679"/>
    </source>
</evidence>
<dbReference type="Pfam" id="PF13692">
    <property type="entry name" value="Glyco_trans_1_4"/>
    <property type="match status" value="1"/>
</dbReference>
<protein>
    <submittedName>
        <fullName evidence="4">Glycosyltransferase</fullName>
    </submittedName>
</protein>
<dbReference type="Pfam" id="PF13439">
    <property type="entry name" value="Glyco_transf_4"/>
    <property type="match status" value="1"/>
</dbReference>
<sequence length="388" mass="42523">MTTAMTSDHKTGRILRIAQMTSGHEAHDTRIVTKQCGALAAAGHEVFLVCRAPEGAANTPDGVTLVPLPRPTGRFSRFWRTARDVRRAAEALDPDIYHFHDPELLPHGIALARRGAAVVYDVHEDYRASLRNRAWIPAPLRRILSFGIAWLERRMERLGWVAAATPDIEGHFTPARTALIQNFPSLTEFDSQPAADPTVRPARLIYVGAVTEERGITDILTALPGLAKDHPGLTFDLVGPIDAALLAQMQTMPGWQYTQIHGRQPRAEVVRLLACAQIGICALRDLPRYRVSQPTKLYEYMAAGLPVLASDFPFWKDLVGDGIGAYVAPGPEGITAGLHALLAAPERAAEIGAQNSARVTKFSWEADFEKLLALYDRALADHKASGRE</sequence>
<dbReference type="SUPFAM" id="SSF53756">
    <property type="entry name" value="UDP-Glycosyltransferase/glycogen phosphorylase"/>
    <property type="match status" value="1"/>
</dbReference>
<reference evidence="4 5" key="1">
    <citation type="submission" date="2018-09" db="EMBL/GenBank/DDBJ databases">
        <title>Roseovarius spongiae sp. nov., isolated from a marine sponge.</title>
        <authorList>
            <person name="Zhuang L."/>
            <person name="Luo L."/>
        </authorList>
    </citation>
    <scope>NUCLEOTIDE SEQUENCE [LARGE SCALE GENOMIC DNA]</scope>
    <source>
        <strain evidence="4 5">HN-E21</strain>
    </source>
</reference>
<evidence type="ECO:0000313" key="5">
    <source>
        <dbReference type="Proteomes" id="UP000281128"/>
    </source>
</evidence>
<accession>A0A3A8AQ78</accession>
<dbReference type="Proteomes" id="UP000281128">
    <property type="component" value="Unassembled WGS sequence"/>
</dbReference>
<evidence type="ECO:0000313" key="4">
    <source>
        <dbReference type="EMBL" id="RKF12422.1"/>
    </source>
</evidence>
<dbReference type="InterPro" id="IPR028098">
    <property type="entry name" value="Glyco_trans_4-like_N"/>
</dbReference>